<dbReference type="Proteomes" id="UP001152797">
    <property type="component" value="Unassembled WGS sequence"/>
</dbReference>
<dbReference type="PANTHER" id="PTHR42693:SF43">
    <property type="entry name" value="BLL2667 PROTEIN"/>
    <property type="match status" value="1"/>
</dbReference>
<evidence type="ECO:0000313" key="7">
    <source>
        <dbReference type="EMBL" id="CAI3971615.1"/>
    </source>
</evidence>
<reference evidence="7" key="1">
    <citation type="submission" date="2022-10" db="EMBL/GenBank/DDBJ databases">
        <authorList>
            <person name="Chen Y."/>
            <person name="Dougan E. K."/>
            <person name="Chan C."/>
            <person name="Rhodes N."/>
            <person name="Thang M."/>
        </authorList>
    </citation>
    <scope>NUCLEOTIDE SEQUENCE</scope>
</reference>
<sequence>MTRSTWVLESDVFPDSHGELRKAIRENGDQLIEWDDSWWSGEFPSQIGKSITYFHGSLGNAARITEELEWTPGSFCKTPAFCCSNWYGAARKWLLHSDWRLMPANELVATAPKVADELNSGNQIFVRPNSPLKPFSGRVVDVREITLAALDHGFYFDDETIPVVAAPVCNVSCEWRFVVADSTVCAGSAYDAETRKATKASPDGEPWDFAQSVASELPPPAEVYVLDICEADGELKLLELNPFGGADLYACDAASVVRSVLKAIPLFWDTGTMLTRTLPTCLLILAISPDLVADEILPRPDEPFKGKIGLTYKDSEAVKPELKIPSNFGLQDPPNILLVLIDDCGYGQMGTFGGSIPTPNMDRVASNGLRFSRFHTTALCSPTRAALLTGRNHHSVASGVIGEAGTGFPGYSGIIPSSAGTFAEILREYGYCNAWFGKNHNVPDWETSLVGPFDRWADGLGFDYFYGFVGGDTDQWHPALVENKKRLEPPETNEDGSPYHFTTDITDKAIRMMRASKAVAPQRPFFVYFSTGATHAPHQVPQEWIDKFKGKFDGGWDKYREETFARQQKMGIVPKDAKLTPRPDSLPAWDSLPADERKVYARMMEVFAAFTAHTDHEVGRLIDAVDNLGELDNTLIIYLAGDNGSSAEGGLQGLLNEMTFFNGIEEPLEMKLEAVDSLGSDQHYNHFPAAWAHAMDTPYQWTKQIASHFGGTRTGLAVSWPKGIKARGEIRDQFHHVIDIAPTILEIVGVEPPVELDGIAQKPIEGVSMTYTFDDEEAKGRRTTQYFEMLGNQGIYHDGWMASAIRGVPWLSENQPMDLLNMPWELYNIEEDFAQANNLAKEQPEKLQEMVKLFFAEAARYNVLPLDDRKTARLDVANRPSLTQGRNKFVYPNLLRLPEGAAPDLKHRNHTIEAEVEIPEQGAEGMLLTQGGRFGGYGLMVKDGKLVYHYNLVGVQRFTIESDERLPAGKTALKAVYKTDADKPYAGAEVTLYAGDKAIGKGRVEKSIPNRVTLDETLDIGFDTGTPVMEGYDMPFDFTGKLESVTITLDE</sequence>
<dbReference type="OrthoDB" id="103349at2759"/>
<dbReference type="InterPro" id="IPR041261">
    <property type="entry name" value="R2K_2"/>
</dbReference>
<dbReference type="GO" id="GO:0016787">
    <property type="term" value="F:hydrolase activity"/>
    <property type="evidence" value="ECO:0007669"/>
    <property type="project" value="UniProtKB-KW"/>
</dbReference>
<dbReference type="Gene3D" id="3.30.1120.10">
    <property type="match status" value="1"/>
</dbReference>
<feature type="domain" description="ATP-grasp" evidence="6">
    <location>
        <begin position="120"/>
        <end position="257"/>
    </location>
</feature>
<keyword evidence="10" id="KW-1185">Reference proteome</keyword>
<protein>
    <submittedName>
        <fullName evidence="9">Arylsulfatase (AS) (Aryl-sulfat e sulphohydrolase)</fullName>
    </submittedName>
</protein>
<evidence type="ECO:0000256" key="4">
    <source>
        <dbReference type="ARBA" id="ARBA00022837"/>
    </source>
</evidence>
<evidence type="ECO:0000256" key="1">
    <source>
        <dbReference type="ARBA" id="ARBA00008779"/>
    </source>
</evidence>
<dbReference type="Gene3D" id="3.40.720.10">
    <property type="entry name" value="Alkaline Phosphatase, subunit A"/>
    <property type="match status" value="1"/>
</dbReference>
<gene>
    <name evidence="7" type="ORF">C1SCF055_LOCUS205</name>
</gene>
<dbReference type="CDD" id="cd16025">
    <property type="entry name" value="PAS_like"/>
    <property type="match status" value="1"/>
</dbReference>
<keyword evidence="2" id="KW-0479">Metal-binding</keyword>
<dbReference type="EMBL" id="CAMXCT010000001">
    <property type="protein sequence ID" value="CAI3971615.1"/>
    <property type="molecule type" value="Genomic_DNA"/>
</dbReference>
<dbReference type="EMBL" id="CAMXCT030000001">
    <property type="protein sequence ID" value="CAL4758927.1"/>
    <property type="molecule type" value="Genomic_DNA"/>
</dbReference>
<dbReference type="InterPro" id="IPR024607">
    <property type="entry name" value="Sulfatase_CS"/>
</dbReference>
<dbReference type="SUPFAM" id="SSF53649">
    <property type="entry name" value="Alkaline phosphatase-like"/>
    <property type="match status" value="1"/>
</dbReference>
<accession>A0A9P1FEE1</accession>
<name>A0A9P1FEE1_9DINO</name>
<comment type="caution">
    <text evidence="7">The sequence shown here is derived from an EMBL/GenBank/DDBJ whole genome shotgun (WGS) entry which is preliminary data.</text>
</comment>
<dbReference type="InterPro" id="IPR017850">
    <property type="entry name" value="Alkaline_phosphatase_core_sf"/>
</dbReference>
<dbReference type="PROSITE" id="PS00523">
    <property type="entry name" value="SULFATASE_1"/>
    <property type="match status" value="1"/>
</dbReference>
<proteinExistence type="inferred from homology"/>
<dbReference type="Pfam" id="PF00884">
    <property type="entry name" value="Sulfatase"/>
    <property type="match status" value="1"/>
</dbReference>
<evidence type="ECO:0000256" key="2">
    <source>
        <dbReference type="ARBA" id="ARBA00022723"/>
    </source>
</evidence>
<dbReference type="EMBL" id="CAMXCT020000001">
    <property type="protein sequence ID" value="CAL1124990.1"/>
    <property type="molecule type" value="Genomic_DNA"/>
</dbReference>
<dbReference type="Pfam" id="PF18299">
    <property type="entry name" value="R2K_2"/>
    <property type="match status" value="1"/>
</dbReference>
<evidence type="ECO:0000313" key="9">
    <source>
        <dbReference type="EMBL" id="CAL4758927.1"/>
    </source>
</evidence>
<dbReference type="PANTHER" id="PTHR42693">
    <property type="entry name" value="ARYLSULFATASE FAMILY MEMBER"/>
    <property type="match status" value="1"/>
</dbReference>
<feature type="domain" description="Sulfatase N-terminal" evidence="5">
    <location>
        <begin position="334"/>
        <end position="750"/>
    </location>
</feature>
<comment type="similarity">
    <text evidence="1">Belongs to the sulfatase family.</text>
</comment>
<keyword evidence="3" id="KW-0378">Hydrolase</keyword>
<evidence type="ECO:0000259" key="6">
    <source>
        <dbReference type="Pfam" id="PF18299"/>
    </source>
</evidence>
<evidence type="ECO:0000259" key="5">
    <source>
        <dbReference type="Pfam" id="PF00884"/>
    </source>
</evidence>
<dbReference type="AlphaFoldDB" id="A0A9P1FEE1"/>
<reference evidence="8" key="2">
    <citation type="submission" date="2024-04" db="EMBL/GenBank/DDBJ databases">
        <authorList>
            <person name="Chen Y."/>
            <person name="Shah S."/>
            <person name="Dougan E. K."/>
            <person name="Thang M."/>
            <person name="Chan C."/>
        </authorList>
    </citation>
    <scope>NUCLEOTIDE SEQUENCE [LARGE SCALE GENOMIC DNA]</scope>
</reference>
<evidence type="ECO:0000313" key="10">
    <source>
        <dbReference type="Proteomes" id="UP001152797"/>
    </source>
</evidence>
<dbReference type="InterPro" id="IPR000917">
    <property type="entry name" value="Sulfatase_N"/>
</dbReference>
<evidence type="ECO:0000256" key="3">
    <source>
        <dbReference type="ARBA" id="ARBA00022801"/>
    </source>
</evidence>
<evidence type="ECO:0000313" key="8">
    <source>
        <dbReference type="EMBL" id="CAL1124990.1"/>
    </source>
</evidence>
<dbReference type="InterPro" id="IPR050738">
    <property type="entry name" value="Sulfatase"/>
</dbReference>
<keyword evidence="4" id="KW-0106">Calcium</keyword>
<organism evidence="7">
    <name type="scientific">Cladocopium goreaui</name>
    <dbReference type="NCBI Taxonomy" id="2562237"/>
    <lineage>
        <taxon>Eukaryota</taxon>
        <taxon>Sar</taxon>
        <taxon>Alveolata</taxon>
        <taxon>Dinophyceae</taxon>
        <taxon>Suessiales</taxon>
        <taxon>Symbiodiniaceae</taxon>
        <taxon>Cladocopium</taxon>
    </lineage>
</organism>
<dbReference type="GO" id="GO:0046872">
    <property type="term" value="F:metal ion binding"/>
    <property type="evidence" value="ECO:0007669"/>
    <property type="project" value="UniProtKB-KW"/>
</dbReference>